<dbReference type="Pfam" id="PF13360">
    <property type="entry name" value="PQQ_2"/>
    <property type="match status" value="1"/>
</dbReference>
<keyword evidence="3" id="KW-1185">Reference proteome</keyword>
<organism evidence="2 3">
    <name type="scientific">Haladaptatus pallidirubidus</name>
    <dbReference type="NCBI Taxonomy" id="1008152"/>
    <lineage>
        <taxon>Archaea</taxon>
        <taxon>Methanobacteriati</taxon>
        <taxon>Methanobacteriota</taxon>
        <taxon>Stenosarchaea group</taxon>
        <taxon>Halobacteria</taxon>
        <taxon>Halobacteriales</taxon>
        <taxon>Haladaptataceae</taxon>
        <taxon>Haladaptatus</taxon>
    </lineage>
</organism>
<protein>
    <recommendedName>
        <fullName evidence="1">Pyrrolo-quinoline quinone repeat domain-containing protein</fullName>
    </recommendedName>
</protein>
<dbReference type="Gene3D" id="2.40.128.630">
    <property type="match status" value="2"/>
</dbReference>
<dbReference type="InterPro" id="IPR018391">
    <property type="entry name" value="PQQ_b-propeller_rpt"/>
</dbReference>
<name>A0AAV3UME0_9EURY</name>
<dbReference type="InterPro" id="IPR002372">
    <property type="entry name" value="PQQ_rpt_dom"/>
</dbReference>
<comment type="caution">
    <text evidence="2">The sequence shown here is derived from an EMBL/GenBank/DDBJ whole genome shotgun (WGS) entry which is preliminary data.</text>
</comment>
<dbReference type="InterPro" id="IPR011047">
    <property type="entry name" value="Quinoprotein_ADH-like_sf"/>
</dbReference>
<evidence type="ECO:0000259" key="1">
    <source>
        <dbReference type="Pfam" id="PF13360"/>
    </source>
</evidence>
<dbReference type="PANTHER" id="PTHR34512">
    <property type="entry name" value="CELL SURFACE PROTEIN"/>
    <property type="match status" value="1"/>
</dbReference>
<reference evidence="2 3" key="1">
    <citation type="journal article" date="2019" name="Int. J. Syst. Evol. Microbiol.">
        <title>The Global Catalogue of Microorganisms (GCM) 10K type strain sequencing project: providing services to taxonomists for standard genome sequencing and annotation.</title>
        <authorList>
            <consortium name="The Broad Institute Genomics Platform"/>
            <consortium name="The Broad Institute Genome Sequencing Center for Infectious Disease"/>
            <person name="Wu L."/>
            <person name="Ma J."/>
        </authorList>
    </citation>
    <scope>NUCLEOTIDE SEQUENCE [LARGE SCALE GENOMIC DNA]</scope>
    <source>
        <strain evidence="2 3">JCM 17504</strain>
    </source>
</reference>
<proteinExistence type="predicted"/>
<gene>
    <name evidence="2" type="ORF">GCM10025751_41690</name>
</gene>
<accession>A0AAV3UME0</accession>
<dbReference type="Proteomes" id="UP001501729">
    <property type="component" value="Unassembled WGS sequence"/>
</dbReference>
<evidence type="ECO:0000313" key="3">
    <source>
        <dbReference type="Proteomes" id="UP001501729"/>
    </source>
</evidence>
<evidence type="ECO:0000313" key="2">
    <source>
        <dbReference type="EMBL" id="GAA5058534.1"/>
    </source>
</evidence>
<dbReference type="Gene3D" id="2.130.10.10">
    <property type="entry name" value="YVTN repeat-like/Quinoprotein amine dehydrogenase"/>
    <property type="match status" value="1"/>
</dbReference>
<sequence length="361" mass="40407">MVKDGRIYHGYSREATNEERGGAWLEAFDAKTGKSQWKIELWHTDEFHYFYVSDSLVLRGNRIFVQTKPGLKAVGIDGTPRWTFDNLYRGQQTPDIVSPIVTDDTIVTGTYNTSVEETGEPETVFGIDPDDGSERWQTEFPELSGMWQQSAADGIVYVPFSGDCLVALDITNGQELWRRYIPVHGTPSIADGQLFVGLTNDKREENDIAVAAFDRESGRQQWRKSAGYRWPDSGLAVANGLVYHVGKFDLQARRVDTGERVWEFGGQKSEKRRIELKTTPVVAGDSVYVNGSKQKETTFGQLFVVDANTGEKRGQFSMGRNRYTMSVPAVTEELVFVSTNDGRLSAIAECNTKLFGHCLIG</sequence>
<dbReference type="SUPFAM" id="SSF50998">
    <property type="entry name" value="Quinoprotein alcohol dehydrogenase-like"/>
    <property type="match status" value="1"/>
</dbReference>
<feature type="domain" description="Pyrrolo-quinoline quinone repeat" evidence="1">
    <location>
        <begin position="123"/>
        <end position="347"/>
    </location>
</feature>
<dbReference type="EMBL" id="BAABKX010000015">
    <property type="protein sequence ID" value="GAA5058534.1"/>
    <property type="molecule type" value="Genomic_DNA"/>
</dbReference>
<dbReference type="InterPro" id="IPR015943">
    <property type="entry name" value="WD40/YVTN_repeat-like_dom_sf"/>
</dbReference>
<dbReference type="PANTHER" id="PTHR34512:SF30">
    <property type="entry name" value="OUTER MEMBRANE PROTEIN ASSEMBLY FACTOR BAMB"/>
    <property type="match status" value="1"/>
</dbReference>
<dbReference type="AlphaFoldDB" id="A0AAV3UME0"/>
<dbReference type="SMART" id="SM00564">
    <property type="entry name" value="PQQ"/>
    <property type="match status" value="4"/>
</dbReference>